<dbReference type="SUPFAM" id="SSF49265">
    <property type="entry name" value="Fibronectin type III"/>
    <property type="match status" value="1"/>
</dbReference>
<dbReference type="EMBL" id="QNBD01000265">
    <property type="protein sequence ID" value="RKX68513.1"/>
    <property type="molecule type" value="Genomic_DNA"/>
</dbReference>
<comment type="caution">
    <text evidence="2">The sequence shown here is derived from an EMBL/GenBank/DDBJ whole genome shotgun (WGS) entry which is preliminary data.</text>
</comment>
<dbReference type="InterPro" id="IPR036116">
    <property type="entry name" value="FN3_sf"/>
</dbReference>
<dbReference type="PROSITE" id="PS51257">
    <property type="entry name" value="PROKAR_LIPOPROTEIN"/>
    <property type="match status" value="1"/>
</dbReference>
<dbReference type="InterPro" id="IPR003961">
    <property type="entry name" value="FN3_dom"/>
</dbReference>
<organism evidence="2 3">
    <name type="scientific">candidate division TA06 bacterium</name>
    <dbReference type="NCBI Taxonomy" id="2250710"/>
    <lineage>
        <taxon>Bacteria</taxon>
        <taxon>Bacteria division TA06</taxon>
    </lineage>
</organism>
<name>A0A660SCX5_UNCT6</name>
<feature type="domain" description="Fibronectin type-III" evidence="1">
    <location>
        <begin position="28"/>
        <end position="120"/>
    </location>
</feature>
<dbReference type="AlphaFoldDB" id="A0A660SCX5"/>
<dbReference type="Gene3D" id="2.60.40.10">
    <property type="entry name" value="Immunoglobulins"/>
    <property type="match status" value="1"/>
</dbReference>
<evidence type="ECO:0000313" key="3">
    <source>
        <dbReference type="Proteomes" id="UP000271125"/>
    </source>
</evidence>
<evidence type="ECO:0000259" key="1">
    <source>
        <dbReference type="PROSITE" id="PS50853"/>
    </source>
</evidence>
<proteinExistence type="predicted"/>
<evidence type="ECO:0000313" key="2">
    <source>
        <dbReference type="EMBL" id="RKX68513.1"/>
    </source>
</evidence>
<accession>A0A660SCX5</accession>
<dbReference type="PROSITE" id="PS50853">
    <property type="entry name" value="FN3"/>
    <property type="match status" value="1"/>
</dbReference>
<reference evidence="2 3" key="1">
    <citation type="submission" date="2018-06" db="EMBL/GenBank/DDBJ databases">
        <title>Extensive metabolic versatility and redundancy in microbially diverse, dynamic hydrothermal sediments.</title>
        <authorList>
            <person name="Dombrowski N."/>
            <person name="Teske A."/>
            <person name="Baker B.J."/>
        </authorList>
    </citation>
    <scope>NUCLEOTIDE SEQUENCE [LARGE SCALE GENOMIC DNA]</scope>
    <source>
        <strain evidence="2">B10_G13</strain>
    </source>
</reference>
<gene>
    <name evidence="2" type="ORF">DRP43_05510</name>
</gene>
<dbReference type="InterPro" id="IPR013783">
    <property type="entry name" value="Ig-like_fold"/>
</dbReference>
<sequence>MKRKMLIPILIILLLITGCRYYIIDNDPPQIPTGITSITGDRRVTIYWNPVSDKDFFEYNVYRSYDIEGPYANIASVRSAFFVDHSVYNGVTYFYAVTSIDDDGNESDLSREDVFDTPRPAGYGAVIWDRMIYPYDAGFNLAIEEVVPYNSYDCHFYLESDIQSYIYYLKTGYGDNDIQDFGYIDSIDDIDYAPLDGWSQTGEVEAITGHGYIIWTKNNHFAKIRINSIYDDYIIFDWAYQIDTGNRELSMSANHF</sequence>
<dbReference type="Proteomes" id="UP000271125">
    <property type="component" value="Unassembled WGS sequence"/>
</dbReference>
<protein>
    <recommendedName>
        <fullName evidence="1">Fibronectin type-III domain-containing protein</fullName>
    </recommendedName>
</protein>